<dbReference type="PANTHER" id="PTHR33507:SF3">
    <property type="entry name" value="INNER MEMBRANE PROTEIN YBBJ"/>
    <property type="match status" value="1"/>
</dbReference>
<gene>
    <name evidence="7" type="ORF">DPV87_05745</name>
</gene>
<evidence type="ECO:0000313" key="7">
    <source>
        <dbReference type="EMBL" id="RDE91371.1"/>
    </source>
</evidence>
<proteinExistence type="predicted"/>
<evidence type="ECO:0000256" key="4">
    <source>
        <dbReference type="ARBA" id="ARBA00023136"/>
    </source>
</evidence>
<sequence length="151" mass="16734">MADWLTTWSVWHWLVLGFVLLIAETLVPGVFLLWWGLAAIVAAGVMALVPSLSLTALAVFYAILAIILSLLWWKYQHSKDNQDQSRTTLNQRDHTLLGKKGTVLEIGSNGIGRGAFGDTTWRIQGEHLTVNDLVVVERVDGITLLVKKVAE</sequence>
<protein>
    <submittedName>
        <fullName evidence="7">NfeD family protein</fullName>
    </submittedName>
</protein>
<dbReference type="GO" id="GO:0005886">
    <property type="term" value="C:plasma membrane"/>
    <property type="evidence" value="ECO:0007669"/>
    <property type="project" value="TreeGrafter"/>
</dbReference>
<name>A0A369Z588_HAEPA</name>
<comment type="subcellular location">
    <subcellularLocation>
        <location evidence="1">Membrane</location>
        <topology evidence="1">Multi-pass membrane protein</topology>
    </subcellularLocation>
</comment>
<dbReference type="RefSeq" id="WP_111315462.1">
    <property type="nucleotide sequence ID" value="NZ_QEPW01000008.1"/>
</dbReference>
<comment type="caution">
    <text evidence="7">The sequence shown here is derived from an EMBL/GenBank/DDBJ whole genome shotgun (WGS) entry which is preliminary data.</text>
</comment>
<evidence type="ECO:0000256" key="3">
    <source>
        <dbReference type="ARBA" id="ARBA00022989"/>
    </source>
</evidence>
<dbReference type="AlphaFoldDB" id="A0A369Z588"/>
<evidence type="ECO:0000256" key="1">
    <source>
        <dbReference type="ARBA" id="ARBA00004141"/>
    </source>
</evidence>
<dbReference type="InterPro" id="IPR002810">
    <property type="entry name" value="NfeD-like_C"/>
</dbReference>
<feature type="transmembrane region" description="Helical" evidence="5">
    <location>
        <begin position="55"/>
        <end position="73"/>
    </location>
</feature>
<keyword evidence="2 5" id="KW-0812">Transmembrane</keyword>
<keyword evidence="3 5" id="KW-1133">Transmembrane helix</keyword>
<reference evidence="7 8" key="1">
    <citation type="submission" date="2018-05" db="EMBL/GenBank/DDBJ databases">
        <title>Draft Genome Sequences for a Diverse set of 7 Haemophilus Species.</title>
        <authorList>
            <person name="Nichols M."/>
            <person name="Topaz N."/>
            <person name="Wang X."/>
            <person name="Wang X."/>
            <person name="Boxrud D."/>
        </authorList>
    </citation>
    <scope>NUCLEOTIDE SEQUENCE [LARGE SCALE GENOMIC DNA]</scope>
    <source>
        <strain evidence="7 8">C2008001710</strain>
    </source>
</reference>
<dbReference type="InterPro" id="IPR052165">
    <property type="entry name" value="Membrane_assoc_protease"/>
</dbReference>
<dbReference type="SUPFAM" id="SSF141322">
    <property type="entry name" value="NfeD domain-like"/>
    <property type="match status" value="1"/>
</dbReference>
<accession>A0A369Z588</accession>
<evidence type="ECO:0000259" key="6">
    <source>
        <dbReference type="Pfam" id="PF01957"/>
    </source>
</evidence>
<dbReference type="Gene3D" id="2.40.50.140">
    <property type="entry name" value="Nucleic acid-binding proteins"/>
    <property type="match status" value="1"/>
</dbReference>
<dbReference type="PANTHER" id="PTHR33507">
    <property type="entry name" value="INNER MEMBRANE PROTEIN YBBJ"/>
    <property type="match status" value="1"/>
</dbReference>
<dbReference type="EMBL" id="QEPW01000008">
    <property type="protein sequence ID" value="RDE91371.1"/>
    <property type="molecule type" value="Genomic_DNA"/>
</dbReference>
<organism evidence="7 8">
    <name type="scientific">Haemophilus parainfluenzae</name>
    <dbReference type="NCBI Taxonomy" id="729"/>
    <lineage>
        <taxon>Bacteria</taxon>
        <taxon>Pseudomonadati</taxon>
        <taxon>Pseudomonadota</taxon>
        <taxon>Gammaproteobacteria</taxon>
        <taxon>Pasteurellales</taxon>
        <taxon>Pasteurellaceae</taxon>
        <taxon>Haemophilus</taxon>
    </lineage>
</organism>
<dbReference type="InterPro" id="IPR012340">
    <property type="entry name" value="NA-bd_OB-fold"/>
</dbReference>
<dbReference type="Pfam" id="PF01957">
    <property type="entry name" value="NfeD"/>
    <property type="match status" value="1"/>
</dbReference>
<dbReference type="Proteomes" id="UP000253910">
    <property type="component" value="Unassembled WGS sequence"/>
</dbReference>
<evidence type="ECO:0000313" key="8">
    <source>
        <dbReference type="Proteomes" id="UP000253910"/>
    </source>
</evidence>
<evidence type="ECO:0000256" key="2">
    <source>
        <dbReference type="ARBA" id="ARBA00022692"/>
    </source>
</evidence>
<feature type="domain" description="NfeD-like C-terminal" evidence="6">
    <location>
        <begin position="94"/>
        <end position="148"/>
    </location>
</feature>
<keyword evidence="4 5" id="KW-0472">Membrane</keyword>
<evidence type="ECO:0000256" key="5">
    <source>
        <dbReference type="SAM" id="Phobius"/>
    </source>
</evidence>